<dbReference type="EC" id="1.3.99.-" evidence="1"/>
<dbReference type="GO" id="GO:0006782">
    <property type="term" value="P:protoporphyrinogen IX biosynthetic process"/>
    <property type="evidence" value="ECO:0007669"/>
    <property type="project" value="UniProtKB-UniRule"/>
</dbReference>
<comment type="cofactor">
    <cofactor evidence="1">
        <name>heme b</name>
        <dbReference type="ChEBI" id="CHEBI:60344"/>
    </cofactor>
    <text evidence="1">Binds 1 heme b (iron(II)-protoporphyrin IX) group per subunit.</text>
</comment>
<evidence type="ECO:0000313" key="4">
    <source>
        <dbReference type="Proteomes" id="UP000077037"/>
    </source>
</evidence>
<proteinExistence type="inferred from homology"/>
<dbReference type="GO" id="GO:0070818">
    <property type="term" value="F:protoporphyrinogen oxidase activity"/>
    <property type="evidence" value="ECO:0007669"/>
    <property type="project" value="UniProtKB-UniRule"/>
</dbReference>
<dbReference type="PIRSF" id="PIRSF004638">
    <property type="entry name" value="UCP004638"/>
    <property type="match status" value="1"/>
</dbReference>
<keyword evidence="1" id="KW-0349">Heme</keyword>
<name>A0A157QSH0_9BORD</name>
<accession>A0A157QSH0</accession>
<dbReference type="GO" id="GO:0046872">
    <property type="term" value="F:metal ion binding"/>
    <property type="evidence" value="ECO:0007669"/>
    <property type="project" value="UniProtKB-UniRule"/>
</dbReference>
<feature type="transmembrane region" description="Helical" evidence="2">
    <location>
        <begin position="116"/>
        <end position="135"/>
    </location>
</feature>
<gene>
    <name evidence="3" type="ORF">SAMEA1982600_03973</name>
</gene>
<evidence type="ECO:0000256" key="1">
    <source>
        <dbReference type="PIRNR" id="PIRNR004638"/>
    </source>
</evidence>
<dbReference type="AlphaFoldDB" id="A0A157QSH0"/>
<keyword evidence="1" id="KW-0479">Metal-binding</keyword>
<dbReference type="UniPathway" id="UPA00251">
    <property type="reaction ID" value="UER00324"/>
</dbReference>
<dbReference type="GO" id="GO:0005886">
    <property type="term" value="C:plasma membrane"/>
    <property type="evidence" value="ECO:0007669"/>
    <property type="project" value="UniProtKB-UniRule"/>
</dbReference>
<organism evidence="3 4">
    <name type="scientific">Bordetella ansorpii</name>
    <dbReference type="NCBI Taxonomy" id="288768"/>
    <lineage>
        <taxon>Bacteria</taxon>
        <taxon>Pseudomonadati</taxon>
        <taxon>Pseudomonadota</taxon>
        <taxon>Betaproteobacteria</taxon>
        <taxon>Burkholderiales</taxon>
        <taxon>Alcaligenaceae</taxon>
        <taxon>Bordetella</taxon>
    </lineage>
</organism>
<protein>
    <recommendedName>
        <fullName evidence="1">Protoporphyrinogen IX oxidase</fullName>
        <ecNumber evidence="1">1.3.99.-</ecNumber>
    </recommendedName>
</protein>
<keyword evidence="1" id="KW-1003">Cell membrane</keyword>
<comment type="catalytic activity">
    <reaction evidence="1">
        <text>protoporphyrinogen IX + 3 A = protoporphyrin IX + 3 AH2</text>
        <dbReference type="Rhea" id="RHEA:62000"/>
        <dbReference type="ChEBI" id="CHEBI:13193"/>
        <dbReference type="ChEBI" id="CHEBI:17499"/>
        <dbReference type="ChEBI" id="CHEBI:57306"/>
        <dbReference type="ChEBI" id="CHEBI:57307"/>
    </reaction>
</comment>
<comment type="similarity">
    <text evidence="1">Belongs to the HemJ family.</text>
</comment>
<evidence type="ECO:0000313" key="3">
    <source>
        <dbReference type="EMBL" id="SAI48731.1"/>
    </source>
</evidence>
<reference evidence="3 4" key="1">
    <citation type="submission" date="2016-03" db="EMBL/GenBank/DDBJ databases">
        <authorList>
            <consortium name="Pathogen Informatics"/>
        </authorList>
    </citation>
    <scope>NUCLEOTIDE SEQUENCE [LARGE SCALE GENOMIC DNA]</scope>
    <source>
        <strain evidence="3 4">NCTC13364</strain>
    </source>
</reference>
<comment type="pathway">
    <text evidence="1">Porphyrin-containing compound metabolism; protoporphyrin-IX biosynthesis; protoporphyrin-IX from protoporphyrinogen-IX: step 1/1.</text>
</comment>
<feature type="transmembrane region" description="Helical" evidence="2">
    <location>
        <begin position="52"/>
        <end position="71"/>
    </location>
</feature>
<dbReference type="EMBL" id="FKBS01000025">
    <property type="protein sequence ID" value="SAI48731.1"/>
    <property type="molecule type" value="Genomic_DNA"/>
</dbReference>
<sequence>MAWYPWLRMLHVALAAAWVLGLLTIAAACFPAAEPSAPSRFLQGLARWNVRVIWPVMLLALVCGSELARMAGWFGQPWLDAKLALVALLVLLQIALSAVLRRLIHVPDYRSPGWVLSASMVVFILGLGVLILAAVKPYW</sequence>
<comment type="function">
    <text evidence="1">Catalyzes the oxidation of protoporphyrinogen IX to protoporphyrin IX.</text>
</comment>
<feature type="transmembrane region" description="Helical" evidence="2">
    <location>
        <begin position="83"/>
        <end position="104"/>
    </location>
</feature>
<dbReference type="Pfam" id="PF03653">
    <property type="entry name" value="UPF0093"/>
    <property type="match status" value="1"/>
</dbReference>
<keyword evidence="2" id="KW-1133">Transmembrane helix</keyword>
<keyword evidence="1 2" id="KW-0472">Membrane</keyword>
<dbReference type="RefSeq" id="WP_066417598.1">
    <property type="nucleotide sequence ID" value="NZ_FKBS01000025.1"/>
</dbReference>
<keyword evidence="2" id="KW-0812">Transmembrane</keyword>
<keyword evidence="1" id="KW-0408">Iron</keyword>
<dbReference type="InterPro" id="IPR005265">
    <property type="entry name" value="HemJ-like"/>
</dbReference>
<dbReference type="Proteomes" id="UP000077037">
    <property type="component" value="Unassembled WGS sequence"/>
</dbReference>
<evidence type="ECO:0000256" key="2">
    <source>
        <dbReference type="SAM" id="Phobius"/>
    </source>
</evidence>